<dbReference type="InterPro" id="IPR012027">
    <property type="entry name" value="Formylmethanofuran_DH_asu"/>
</dbReference>
<dbReference type="EMBL" id="CP036526">
    <property type="protein sequence ID" value="QDT10040.1"/>
    <property type="molecule type" value="Genomic_DNA"/>
</dbReference>
<dbReference type="NCBIfam" id="TIGR03121">
    <property type="entry name" value="one_C_dehyd_A"/>
    <property type="match status" value="1"/>
</dbReference>
<dbReference type="OrthoDB" id="9775607at2"/>
<dbReference type="InterPro" id="IPR011059">
    <property type="entry name" value="Metal-dep_hydrolase_composite"/>
</dbReference>
<dbReference type="AlphaFoldDB" id="A0A517NSD6"/>
<dbReference type="Gene3D" id="3.20.20.140">
    <property type="entry name" value="Metal-dependent hydrolases"/>
    <property type="match status" value="2"/>
</dbReference>
<dbReference type="PANTHER" id="PTHR11647">
    <property type="entry name" value="HYDRANTOINASE/DIHYDROPYRIMIDINASE FAMILY MEMBER"/>
    <property type="match status" value="1"/>
</dbReference>
<evidence type="ECO:0000313" key="3">
    <source>
        <dbReference type="Proteomes" id="UP000319817"/>
    </source>
</evidence>
<dbReference type="EC" id="3.5.1.-" evidence="2"/>
<sequence>MLRVTGGKVFDPANGINGEVRDLCVDQGRFVGSVDGGKTIDATGMVIFPGGVDVHTHVAGGSINFARAMTPEDHRRTQAFIRTKTRRSGIGGMAPTTFATGYLYAGMGFTTVNEAAVPVLSARHTHEELSDIPIVDKSSLVLMANNEILLDLIEKGELERAKQVLAWYVSSAKAYGVKAVNPGGVAAWKYGNDAKTLTETISGYKTLTPGNVVTNLAKLVDELGFPHPIHLHCNNLGAPGNISTTIETMKHLEGHRAHLAHLQYHAYGGDDWTTMRSEAAQLAEYFNAHPNMTTDAGAVLFGDTVTITADGPWQHLLYKLTGRKWGNLDVENETGCGIVPYTYKPSNLVNAVQWAVGLELLLLIDDPWRVFLSTDHPNGACFWRYPEIVKLLMCADFRNECMRKLPVSIMNKITLPEITREYTLYEIATIMSAGPARALGLKQKGNLGIGADADIVIYNQEDDVEHMFGHPRYVIKGGEVVIEEGEIRETPDGREFIVQPKYESDTEAFLQPLFEELYTMQFENYPVEMERIEHPDIQECVPVE</sequence>
<reference evidence="2 3" key="1">
    <citation type="submission" date="2019-02" db="EMBL/GenBank/DDBJ databases">
        <title>Deep-cultivation of Planctomycetes and their phenomic and genomic characterization uncovers novel biology.</title>
        <authorList>
            <person name="Wiegand S."/>
            <person name="Jogler M."/>
            <person name="Boedeker C."/>
            <person name="Pinto D."/>
            <person name="Vollmers J."/>
            <person name="Rivas-Marin E."/>
            <person name="Kohn T."/>
            <person name="Peeters S.H."/>
            <person name="Heuer A."/>
            <person name="Rast P."/>
            <person name="Oberbeckmann S."/>
            <person name="Bunk B."/>
            <person name="Jeske O."/>
            <person name="Meyerdierks A."/>
            <person name="Storesund J.E."/>
            <person name="Kallscheuer N."/>
            <person name="Luecker S."/>
            <person name="Lage O.M."/>
            <person name="Pohl T."/>
            <person name="Merkel B.J."/>
            <person name="Hornburger P."/>
            <person name="Mueller R.-W."/>
            <person name="Bruemmer F."/>
            <person name="Labrenz M."/>
            <person name="Spormann A.M."/>
            <person name="Op den Camp H."/>
            <person name="Overmann J."/>
            <person name="Amann R."/>
            <person name="Jetten M.S.M."/>
            <person name="Mascher T."/>
            <person name="Medema M.H."/>
            <person name="Devos D.P."/>
            <person name="Kaster A.-K."/>
            <person name="Ovreas L."/>
            <person name="Rohde M."/>
            <person name="Galperin M.Y."/>
            <person name="Jogler C."/>
        </authorList>
    </citation>
    <scope>NUCLEOTIDE SEQUENCE [LARGE SCALE GENOMIC DNA]</scope>
    <source>
        <strain evidence="2 3">K23_9</strain>
    </source>
</reference>
<keyword evidence="2" id="KW-0808">Transferase</keyword>
<dbReference type="SUPFAM" id="SSF51556">
    <property type="entry name" value="Metallo-dependent hydrolases"/>
    <property type="match status" value="1"/>
</dbReference>
<dbReference type="SUPFAM" id="SSF51338">
    <property type="entry name" value="Composite domain of metallo-dependent hydrolases"/>
    <property type="match status" value="2"/>
</dbReference>
<organism evidence="2 3">
    <name type="scientific">Stieleria marina</name>
    <dbReference type="NCBI Taxonomy" id="1930275"/>
    <lineage>
        <taxon>Bacteria</taxon>
        <taxon>Pseudomonadati</taxon>
        <taxon>Planctomycetota</taxon>
        <taxon>Planctomycetia</taxon>
        <taxon>Pirellulales</taxon>
        <taxon>Pirellulaceae</taxon>
        <taxon>Stieleria</taxon>
    </lineage>
</organism>
<proteinExistence type="predicted"/>
<name>A0A517NSD6_9BACT</name>
<dbReference type="Proteomes" id="UP000319817">
    <property type="component" value="Chromosome"/>
</dbReference>
<dbReference type="InterPro" id="IPR013108">
    <property type="entry name" value="Amidohydro_3"/>
</dbReference>
<dbReference type="PANTHER" id="PTHR11647:SF1">
    <property type="entry name" value="COLLAPSIN RESPONSE MEDIATOR PROTEIN"/>
    <property type="match status" value="1"/>
</dbReference>
<dbReference type="GO" id="GO:0016740">
    <property type="term" value="F:transferase activity"/>
    <property type="evidence" value="ECO:0007669"/>
    <property type="project" value="UniProtKB-KW"/>
</dbReference>
<evidence type="ECO:0000313" key="2">
    <source>
        <dbReference type="EMBL" id="QDT10040.1"/>
    </source>
</evidence>
<gene>
    <name evidence="2" type="primary">fhcA</name>
    <name evidence="2" type="ORF">K239x_19930</name>
</gene>
<feature type="domain" description="Amidohydrolase 3" evidence="1">
    <location>
        <begin position="38"/>
        <end position="482"/>
    </location>
</feature>
<dbReference type="PIRSF" id="PIRSF006453">
    <property type="entry name" value="FwdA"/>
    <property type="match status" value="1"/>
</dbReference>
<protein>
    <submittedName>
        <fullName evidence="2">Formyltransferase/hydrolase complex Fhc subunit A</fullName>
        <ecNumber evidence="2">3.5.1.-</ecNumber>
    </submittedName>
</protein>
<dbReference type="InterPro" id="IPR050378">
    <property type="entry name" value="Metallo-dep_Hydrolases_sf"/>
</dbReference>
<dbReference type="RefSeq" id="WP_145417581.1">
    <property type="nucleotide sequence ID" value="NZ_CP036526.1"/>
</dbReference>
<accession>A0A517NSD6</accession>
<dbReference type="GO" id="GO:0016810">
    <property type="term" value="F:hydrolase activity, acting on carbon-nitrogen (but not peptide) bonds"/>
    <property type="evidence" value="ECO:0007669"/>
    <property type="project" value="InterPro"/>
</dbReference>
<evidence type="ECO:0000259" key="1">
    <source>
        <dbReference type="Pfam" id="PF07969"/>
    </source>
</evidence>
<dbReference type="Pfam" id="PF07969">
    <property type="entry name" value="Amidohydro_3"/>
    <property type="match status" value="1"/>
</dbReference>
<dbReference type="InterPro" id="IPR032466">
    <property type="entry name" value="Metal_Hydrolase"/>
</dbReference>
<keyword evidence="3" id="KW-1185">Reference proteome</keyword>
<keyword evidence="2" id="KW-0378">Hydrolase</keyword>